<dbReference type="EMBL" id="QOQW01000004">
    <property type="protein sequence ID" value="RCK80848.1"/>
    <property type="molecule type" value="Genomic_DNA"/>
</dbReference>
<gene>
    <name evidence="2" type="ORF">OZSIB_2736</name>
</gene>
<evidence type="ECO:0000313" key="3">
    <source>
        <dbReference type="Proteomes" id="UP000252355"/>
    </source>
</evidence>
<dbReference type="Proteomes" id="UP000252355">
    <property type="component" value="Unassembled WGS sequence"/>
</dbReference>
<accession>A0A367ZRV5</accession>
<feature type="chain" id="PRO_5016843199" evidence="1">
    <location>
        <begin position="24"/>
        <end position="253"/>
    </location>
</feature>
<keyword evidence="1" id="KW-0732">Signal</keyword>
<protein>
    <submittedName>
        <fullName evidence="2">Uncharacterized protein</fullName>
    </submittedName>
</protein>
<feature type="signal peptide" evidence="1">
    <location>
        <begin position="1"/>
        <end position="23"/>
    </location>
</feature>
<name>A0A367ZRV5_9BACT</name>
<sequence length="253" mass="27757">MLKRFAVIASVLVLLSVALAATAQEPVLLQYNPAPGTTVKYQMNIRGTTVVTAMQKAQKTDLETNMKLEQKVTGVDKQGNIEMTTTIQEGTITVNNTPTPLPAIGQIIRVKMAKDGEVLESEGMDQGNFNQMQIRFPQKPLKVGDSWDSNIQPNPQLPIPLKVKYTVLGFETVDGYECVKLQSDVSSEQGQAGSINLNVKANGKIWFAYKAGIMVKNEVTSNMMMVMESDMGGGKKEKIDTRMNLTLKMGIVK</sequence>
<comment type="caution">
    <text evidence="2">The sequence shown here is derived from an EMBL/GenBank/DDBJ whole genome shotgun (WGS) entry which is preliminary data.</text>
</comment>
<evidence type="ECO:0000256" key="1">
    <source>
        <dbReference type="SAM" id="SignalP"/>
    </source>
</evidence>
<evidence type="ECO:0000313" key="2">
    <source>
        <dbReference type="EMBL" id="RCK80848.1"/>
    </source>
</evidence>
<reference evidence="2 3" key="1">
    <citation type="submission" date="2018-05" db="EMBL/GenBank/DDBJ databases">
        <title>A metagenomic window into the 2 km-deep terrestrial subsurface aquifer revealed taxonomically and functionally diverse microbial community comprising novel uncultured bacterial lineages.</title>
        <authorList>
            <person name="Kadnikov V.V."/>
            <person name="Mardanov A.V."/>
            <person name="Beletsky A.V."/>
            <person name="Banks D."/>
            <person name="Pimenov N.V."/>
            <person name="Frank Y.A."/>
            <person name="Karnachuk O.V."/>
            <person name="Ravin N.V."/>
        </authorList>
    </citation>
    <scope>NUCLEOTIDE SEQUENCE [LARGE SCALE GENOMIC DNA]</scope>
    <source>
        <strain evidence="2">BY5</strain>
    </source>
</reference>
<proteinExistence type="predicted"/>
<dbReference type="AlphaFoldDB" id="A0A367ZRV5"/>
<organism evidence="2 3">
    <name type="scientific">Candidatus Ozemobacter sibiricus</name>
    <dbReference type="NCBI Taxonomy" id="2268124"/>
    <lineage>
        <taxon>Bacteria</taxon>
        <taxon>Candidatus Ozemobacteria</taxon>
        <taxon>Candidatus Ozemobacterales</taxon>
        <taxon>Candidatus Ozemobacteraceae</taxon>
        <taxon>Candidatus Ozemobacter</taxon>
    </lineage>
</organism>